<evidence type="ECO:0000313" key="2">
    <source>
        <dbReference type="Proteomes" id="UP000823750"/>
    </source>
</evidence>
<dbReference type="EMBL" id="JADILX010000104">
    <property type="protein sequence ID" value="MBO8486186.1"/>
    <property type="molecule type" value="Genomic_DNA"/>
</dbReference>
<protein>
    <recommendedName>
        <fullName evidence="3">Lipoprotein</fullName>
    </recommendedName>
</protein>
<gene>
    <name evidence="1" type="ORF">IAB78_07155</name>
</gene>
<reference evidence="1" key="1">
    <citation type="submission" date="2020-10" db="EMBL/GenBank/DDBJ databases">
        <authorList>
            <person name="Gilroy R."/>
        </authorList>
    </citation>
    <scope>NUCLEOTIDE SEQUENCE</scope>
    <source>
        <strain evidence="1">B2-16538</strain>
    </source>
</reference>
<organism evidence="1 2">
    <name type="scientific">Candidatus Cryptobacteroides excrementavium</name>
    <dbReference type="NCBI Taxonomy" id="2840759"/>
    <lineage>
        <taxon>Bacteria</taxon>
        <taxon>Pseudomonadati</taxon>
        <taxon>Bacteroidota</taxon>
        <taxon>Bacteroidia</taxon>
        <taxon>Bacteroidales</taxon>
        <taxon>Candidatus Cryptobacteroides</taxon>
    </lineage>
</organism>
<accession>A0A9D9NSB4</accession>
<evidence type="ECO:0000313" key="1">
    <source>
        <dbReference type="EMBL" id="MBO8486186.1"/>
    </source>
</evidence>
<dbReference type="Proteomes" id="UP000823750">
    <property type="component" value="Unassembled WGS sequence"/>
</dbReference>
<name>A0A9D9NSB4_9BACT</name>
<proteinExistence type="predicted"/>
<sequence length="191" mass="22756">MKKFIIILLSAVGFVTVLTGCRNDVPIREKFDEIKTTDFLPYYGTYTYIRDWQTVLMEYHNCIFYINHGVNKISDIKRMYSYEDDIITLSMTEYSHIQQLLDTFDKLSITYLGVDVVGNVHIILYWNDQCKYYFLRVQPGCTLEEVKDHFGEKDKEYGLYEGNWYMRQENHEQDKPEDLSAPGMRDWFLGK</sequence>
<dbReference type="AlphaFoldDB" id="A0A9D9NSB4"/>
<evidence type="ECO:0008006" key="3">
    <source>
        <dbReference type="Google" id="ProtNLM"/>
    </source>
</evidence>
<comment type="caution">
    <text evidence="1">The sequence shown here is derived from an EMBL/GenBank/DDBJ whole genome shotgun (WGS) entry which is preliminary data.</text>
</comment>
<dbReference type="PROSITE" id="PS51257">
    <property type="entry name" value="PROKAR_LIPOPROTEIN"/>
    <property type="match status" value="1"/>
</dbReference>
<reference evidence="1" key="2">
    <citation type="journal article" date="2021" name="PeerJ">
        <title>Extensive microbial diversity within the chicken gut microbiome revealed by metagenomics and culture.</title>
        <authorList>
            <person name="Gilroy R."/>
            <person name="Ravi A."/>
            <person name="Getino M."/>
            <person name="Pursley I."/>
            <person name="Horton D.L."/>
            <person name="Alikhan N.F."/>
            <person name="Baker D."/>
            <person name="Gharbi K."/>
            <person name="Hall N."/>
            <person name="Watson M."/>
            <person name="Adriaenssens E.M."/>
            <person name="Foster-Nyarko E."/>
            <person name="Jarju S."/>
            <person name="Secka A."/>
            <person name="Antonio M."/>
            <person name="Oren A."/>
            <person name="Chaudhuri R.R."/>
            <person name="La Ragione R."/>
            <person name="Hildebrand F."/>
            <person name="Pallen M.J."/>
        </authorList>
    </citation>
    <scope>NUCLEOTIDE SEQUENCE</scope>
    <source>
        <strain evidence="1">B2-16538</strain>
    </source>
</reference>